<evidence type="ECO:0008006" key="5">
    <source>
        <dbReference type="Google" id="ProtNLM"/>
    </source>
</evidence>
<evidence type="ECO:0000259" key="3">
    <source>
        <dbReference type="Pfam" id="PF25043"/>
    </source>
</evidence>
<feature type="region of interest" description="Disordered" evidence="1">
    <location>
        <begin position="1"/>
        <end position="39"/>
    </location>
</feature>
<dbReference type="eggNOG" id="ENOG502QT1I">
    <property type="taxonomic scope" value="Eukaryota"/>
</dbReference>
<evidence type="ECO:0000313" key="4">
    <source>
        <dbReference type="EMBL" id="KCW60646.1"/>
    </source>
</evidence>
<dbReference type="InterPro" id="IPR056690">
    <property type="entry name" value="DUF7788"/>
</dbReference>
<dbReference type="STRING" id="71139.A0A059B411"/>
<dbReference type="Pfam" id="PF11443">
    <property type="entry name" value="DUF2828"/>
    <property type="match status" value="1"/>
</dbReference>
<name>A0A059B411_EUCGR</name>
<feature type="domain" description="DUF2828" evidence="2">
    <location>
        <begin position="59"/>
        <end position="448"/>
    </location>
</feature>
<dbReference type="AlphaFoldDB" id="A0A059B411"/>
<dbReference type="FunCoup" id="A0A059B411">
    <property type="interactions" value="47"/>
</dbReference>
<dbReference type="PANTHER" id="PTHR31373:SF17">
    <property type="entry name" value="OS06G0652100 PROTEIN"/>
    <property type="match status" value="1"/>
</dbReference>
<protein>
    <recommendedName>
        <fullName evidence="5">DUF2828 domain-containing protein</fullName>
    </recommendedName>
</protein>
<dbReference type="InterPro" id="IPR036465">
    <property type="entry name" value="vWFA_dom_sf"/>
</dbReference>
<sequence length="635" mass="71635">MAPPPPPLPPYSPSSLHPLLGPPECHNPPPPQAPPAPASSFIDLMVANFDDDLPQKSYTENNSATFLSTGNPCLDFFFHVVPDTPPESLTQRLESAWAHDPLTALKLVCNLRGVRGTGKSDKEGFHAAARWLFKNHPRTLASNVGAFAEFGYFKDLLEILYRLLEGPDIRPRQKSEWQRRKGSRRRRKFLEWFSCPDESRTEGRNSSRTAGASVPKEVRIANKAARDQELKQKASELRNMKRIAMARKLLERYKRDGDFRFLHDAVSTHFAHCLTADLEFLKSGEINKISLAAKWCPSLDSSFDLVTLLCESIAKRVFPRDRFPEYEGLEEAHYAYRVRDRLRKDALVPLRRVLKLPEVYMSARRWGDIPYNRVASVAMKLYKGTFRKHDRKRYQSYLADVKSGKATIAAGALLPHQIVASLRDSDGCEVAELQWKRMVEDLSKAGKLENCIAVCDVSGSMSGTPMEVSVALGLLVSELSREPWKGKVITFSEFPQLHAIQGEGLRSKTEFIETMEWGANTDFQAVFDRILEVATEGKLRAEEMVRKVLVFSDMEFDQASANPWETDYEAITRKFGERGYGAAVPQIVFWNLRDSRSTPVNLMKMFLGSVGDISPVAVMEAAISGDEYRDLVVVD</sequence>
<dbReference type="SUPFAM" id="SSF53300">
    <property type="entry name" value="vWA-like"/>
    <property type="match status" value="1"/>
</dbReference>
<feature type="compositionally biased region" description="Low complexity" evidence="1">
    <location>
        <begin position="13"/>
        <end position="24"/>
    </location>
</feature>
<dbReference type="OMA" id="AMELTIS"/>
<reference evidence="4" key="1">
    <citation type="submission" date="2013-07" db="EMBL/GenBank/DDBJ databases">
        <title>The genome of Eucalyptus grandis.</title>
        <authorList>
            <person name="Schmutz J."/>
            <person name="Hayes R."/>
            <person name="Myburg A."/>
            <person name="Tuskan G."/>
            <person name="Grattapaglia D."/>
            <person name="Rokhsar D.S."/>
        </authorList>
    </citation>
    <scope>NUCLEOTIDE SEQUENCE</scope>
    <source>
        <tissue evidence="4">Leaf extractions</tissue>
    </source>
</reference>
<organism evidence="4">
    <name type="scientific">Eucalyptus grandis</name>
    <name type="common">Flooded gum</name>
    <dbReference type="NCBI Taxonomy" id="71139"/>
    <lineage>
        <taxon>Eukaryota</taxon>
        <taxon>Viridiplantae</taxon>
        <taxon>Streptophyta</taxon>
        <taxon>Embryophyta</taxon>
        <taxon>Tracheophyta</taxon>
        <taxon>Spermatophyta</taxon>
        <taxon>Magnoliopsida</taxon>
        <taxon>eudicotyledons</taxon>
        <taxon>Gunneridae</taxon>
        <taxon>Pentapetalae</taxon>
        <taxon>rosids</taxon>
        <taxon>malvids</taxon>
        <taxon>Myrtales</taxon>
        <taxon>Myrtaceae</taxon>
        <taxon>Myrtoideae</taxon>
        <taxon>Eucalypteae</taxon>
        <taxon>Eucalyptus</taxon>
    </lineage>
</organism>
<dbReference type="InterPro" id="IPR058580">
    <property type="entry name" value="DUF2828"/>
</dbReference>
<evidence type="ECO:0000256" key="1">
    <source>
        <dbReference type="SAM" id="MobiDB-lite"/>
    </source>
</evidence>
<evidence type="ECO:0000259" key="2">
    <source>
        <dbReference type="Pfam" id="PF11443"/>
    </source>
</evidence>
<gene>
    <name evidence="4" type="ORF">EUGRSUZ_H03372</name>
</gene>
<accession>A0A059B411</accession>
<dbReference type="EMBL" id="KK198760">
    <property type="protein sequence ID" value="KCW60646.1"/>
    <property type="molecule type" value="Genomic_DNA"/>
</dbReference>
<dbReference type="Gene3D" id="3.40.50.410">
    <property type="entry name" value="von Willebrand factor, type A domain"/>
    <property type="match status" value="1"/>
</dbReference>
<feature type="domain" description="DUF7788" evidence="3">
    <location>
        <begin position="450"/>
        <end position="602"/>
    </location>
</feature>
<dbReference type="Pfam" id="PF25043">
    <property type="entry name" value="DUF7788"/>
    <property type="match status" value="1"/>
</dbReference>
<feature type="compositionally biased region" description="Pro residues" evidence="1">
    <location>
        <begin position="25"/>
        <end position="37"/>
    </location>
</feature>
<dbReference type="PIRSF" id="PIRSF015417">
    <property type="entry name" value="T31B5_30_vWA"/>
    <property type="match status" value="1"/>
</dbReference>
<dbReference type="Gramene" id="KCW60646">
    <property type="protein sequence ID" value="KCW60646"/>
    <property type="gene ID" value="EUGRSUZ_H03372"/>
</dbReference>
<dbReference type="InParanoid" id="A0A059B411"/>
<proteinExistence type="predicted"/>
<dbReference type="InterPro" id="IPR011205">
    <property type="entry name" value="UCP015417_vWA"/>
</dbReference>
<feature type="compositionally biased region" description="Pro residues" evidence="1">
    <location>
        <begin position="1"/>
        <end position="12"/>
    </location>
</feature>
<dbReference type="PANTHER" id="PTHR31373">
    <property type="entry name" value="OS06G0652100 PROTEIN"/>
    <property type="match status" value="1"/>
</dbReference>